<dbReference type="InterPro" id="IPR036291">
    <property type="entry name" value="NAD(P)-bd_dom_sf"/>
</dbReference>
<accession>A0ABN6VWD6</accession>
<gene>
    <name evidence="2" type="ORF">GURASL_35870</name>
</gene>
<dbReference type="SUPFAM" id="SSF51735">
    <property type="entry name" value="NAD(P)-binding Rossmann-fold domains"/>
    <property type="match status" value="1"/>
</dbReference>
<evidence type="ECO:0000259" key="1">
    <source>
        <dbReference type="Pfam" id="PF05368"/>
    </source>
</evidence>
<reference evidence="2 3" key="1">
    <citation type="submission" date="2022-12" db="EMBL/GenBank/DDBJ databases">
        <title>Polyphasic characterization of Geotalea uranireducens NIT-SL11 newly isolated from a complex of sewage sludge and microbially reduced graphene oxide.</title>
        <authorList>
            <person name="Xie L."/>
            <person name="Yoshida N."/>
            <person name="Meng L."/>
        </authorList>
    </citation>
    <scope>NUCLEOTIDE SEQUENCE [LARGE SCALE GENOMIC DNA]</scope>
    <source>
        <strain evidence="2 3">NIT-SL11</strain>
    </source>
</reference>
<evidence type="ECO:0000313" key="3">
    <source>
        <dbReference type="Proteomes" id="UP001317705"/>
    </source>
</evidence>
<feature type="domain" description="NmrA-like" evidence="1">
    <location>
        <begin position="3"/>
        <end position="276"/>
    </location>
</feature>
<dbReference type="EMBL" id="AP027151">
    <property type="protein sequence ID" value="BDV44664.1"/>
    <property type="molecule type" value="Genomic_DNA"/>
</dbReference>
<sequence length="302" mass="32600">MYVITGATGNIGSKIADILLTAGEQVRVISRKREHLQRFVNRGAEAAIGDLTDRAFLVEAFRGATAVFSMIPPGYNAGDFRAYQNEIGENLATAITAAGVKYVVNLSSQGAELAEGTGPILGLRDQEARLNRLAGVNVLHLRPTYFMENLQLNIPLINAKGIAGSAIRGDVKFAMIATRDIAAYAAERLVKRDFAGKGVQDLLGERDLSLAEATAVIGRSIGLANLQYVQFSYGEAERWLREMGIGSDASRLFIEMNRALNEGRFAVNRPRTSENTTTTSIEAFAKTTFAEHFAAAAARKAA</sequence>
<dbReference type="InterPro" id="IPR051604">
    <property type="entry name" value="Ergot_Alk_Oxidoreductase"/>
</dbReference>
<evidence type="ECO:0000313" key="2">
    <source>
        <dbReference type="EMBL" id="BDV44664.1"/>
    </source>
</evidence>
<dbReference type="Pfam" id="PF05368">
    <property type="entry name" value="NmrA"/>
    <property type="match status" value="1"/>
</dbReference>
<name>A0ABN6VWD6_9BACT</name>
<dbReference type="Gene3D" id="3.40.50.720">
    <property type="entry name" value="NAD(P)-binding Rossmann-like Domain"/>
    <property type="match status" value="1"/>
</dbReference>
<keyword evidence="3" id="KW-1185">Reference proteome</keyword>
<dbReference type="Proteomes" id="UP001317705">
    <property type="component" value="Chromosome"/>
</dbReference>
<dbReference type="RefSeq" id="WP_282000758.1">
    <property type="nucleotide sequence ID" value="NZ_AP027151.1"/>
</dbReference>
<dbReference type="PANTHER" id="PTHR43162">
    <property type="match status" value="1"/>
</dbReference>
<dbReference type="InterPro" id="IPR008030">
    <property type="entry name" value="NmrA-like"/>
</dbReference>
<dbReference type="Gene3D" id="3.90.25.10">
    <property type="entry name" value="UDP-galactose 4-epimerase, domain 1"/>
    <property type="match status" value="1"/>
</dbReference>
<organism evidence="2 3">
    <name type="scientific">Geotalea uraniireducens</name>
    <dbReference type="NCBI Taxonomy" id="351604"/>
    <lineage>
        <taxon>Bacteria</taxon>
        <taxon>Pseudomonadati</taxon>
        <taxon>Thermodesulfobacteriota</taxon>
        <taxon>Desulfuromonadia</taxon>
        <taxon>Geobacterales</taxon>
        <taxon>Geobacteraceae</taxon>
        <taxon>Geotalea</taxon>
    </lineage>
</organism>
<dbReference type="PANTHER" id="PTHR43162:SF1">
    <property type="entry name" value="PRESTALK A DIFFERENTIATION PROTEIN A"/>
    <property type="match status" value="1"/>
</dbReference>
<protein>
    <submittedName>
        <fullName evidence="2">Nucleotide-diphosphate-sugar epimerase</fullName>
    </submittedName>
</protein>
<proteinExistence type="predicted"/>